<keyword evidence="3 7" id="KW-0645">Protease</keyword>
<dbReference type="InterPro" id="IPR047272">
    <property type="entry name" value="S49_SppA_C"/>
</dbReference>
<gene>
    <name evidence="7" type="ORF">EU93_0192</name>
</gene>
<organism evidence="7 8">
    <name type="scientific">Prochlorococcus marinus str. MIT 9116</name>
    <dbReference type="NCBI Taxonomy" id="167544"/>
    <lineage>
        <taxon>Bacteria</taxon>
        <taxon>Bacillati</taxon>
        <taxon>Cyanobacteriota</taxon>
        <taxon>Cyanophyceae</taxon>
        <taxon>Synechococcales</taxon>
        <taxon>Prochlorococcaceae</taxon>
        <taxon>Prochlorococcus</taxon>
    </lineage>
</organism>
<dbReference type="Gene3D" id="3.90.226.10">
    <property type="entry name" value="2-enoyl-CoA Hydratase, Chain A, domain 1"/>
    <property type="match status" value="1"/>
</dbReference>
<evidence type="ECO:0000313" key="8">
    <source>
        <dbReference type="Proteomes" id="UP000030491"/>
    </source>
</evidence>
<feature type="domain" description="Peptidase S49" evidence="6">
    <location>
        <begin position="75"/>
        <end position="226"/>
    </location>
</feature>
<dbReference type="AlphaFoldDB" id="A0A0A1ZXZ8"/>
<reference evidence="8" key="1">
    <citation type="journal article" date="2014" name="Sci. Data">
        <title>Genomes of diverse isolates of the marine cyanobacterium Prochlorococcus.</title>
        <authorList>
            <person name="Biller S."/>
            <person name="Berube P."/>
            <person name="Thompson J."/>
            <person name="Kelly L."/>
            <person name="Roggensack S."/>
            <person name="Awad L."/>
            <person name="Roache-Johnson K."/>
            <person name="Ding H."/>
            <person name="Giovannoni S.J."/>
            <person name="Moore L.R."/>
            <person name="Chisholm S.W."/>
        </authorList>
    </citation>
    <scope>NUCLEOTIDE SEQUENCE [LARGE SCALE GENOMIC DNA]</scope>
</reference>
<dbReference type="InterPro" id="IPR004635">
    <property type="entry name" value="Pept_S49_SppA"/>
</dbReference>
<protein>
    <submittedName>
        <fullName evidence="7">Signal peptide peptidase SppA (Protease IV)</fullName>
        <ecNumber evidence="7">3.4.21.-</ecNumber>
    </submittedName>
</protein>
<dbReference type="EMBL" id="JNAJ01000004">
    <property type="protein sequence ID" value="KGF93018.1"/>
    <property type="molecule type" value="Genomic_DNA"/>
</dbReference>
<dbReference type="EC" id="3.4.21.-" evidence="7"/>
<keyword evidence="4 7" id="KW-0378">Hydrolase</keyword>
<dbReference type="InterPro" id="IPR002142">
    <property type="entry name" value="Peptidase_S49"/>
</dbReference>
<dbReference type="Pfam" id="PF01343">
    <property type="entry name" value="Peptidase_S49"/>
    <property type="match status" value="1"/>
</dbReference>
<dbReference type="SUPFAM" id="SSF52096">
    <property type="entry name" value="ClpP/crotonase"/>
    <property type="match status" value="1"/>
</dbReference>
<dbReference type="InterPro" id="IPR029045">
    <property type="entry name" value="ClpP/crotonase-like_dom_sf"/>
</dbReference>
<evidence type="ECO:0000313" key="7">
    <source>
        <dbReference type="EMBL" id="KGF93018.1"/>
    </source>
</evidence>
<comment type="caution">
    <text evidence="7">The sequence shown here is derived from an EMBL/GenBank/DDBJ whole genome shotgun (WGS) entry which is preliminary data.</text>
</comment>
<dbReference type="NCBIfam" id="TIGR00706">
    <property type="entry name" value="SppA_dom"/>
    <property type="match status" value="1"/>
</dbReference>
<evidence type="ECO:0000256" key="1">
    <source>
        <dbReference type="ARBA" id="ARBA00008683"/>
    </source>
</evidence>
<evidence type="ECO:0000256" key="3">
    <source>
        <dbReference type="ARBA" id="ARBA00022670"/>
    </source>
</evidence>
<keyword evidence="2" id="KW-0963">Cytoplasm</keyword>
<accession>A0A0A1ZXZ8</accession>
<keyword evidence="5" id="KW-0720">Serine protease</keyword>
<dbReference type="Proteomes" id="UP000030491">
    <property type="component" value="Unassembled WGS sequence"/>
</dbReference>
<dbReference type="PANTHER" id="PTHR42987:SF7">
    <property type="entry name" value="SIGNAL PEPTIDE PEPTIDASE SPPA-RELATED"/>
    <property type="match status" value="1"/>
</dbReference>
<dbReference type="CDD" id="cd07023">
    <property type="entry name" value="S49_Sppa_N_C"/>
    <property type="match status" value="1"/>
</dbReference>
<dbReference type="Gene3D" id="6.20.330.10">
    <property type="match status" value="1"/>
</dbReference>
<dbReference type="GO" id="GO:0008236">
    <property type="term" value="F:serine-type peptidase activity"/>
    <property type="evidence" value="ECO:0007669"/>
    <property type="project" value="UniProtKB-KW"/>
</dbReference>
<dbReference type="PANTHER" id="PTHR42987">
    <property type="entry name" value="PEPTIDASE S49"/>
    <property type="match status" value="1"/>
</dbReference>
<comment type="similarity">
    <text evidence="1">Belongs to the peptidase S49 family.</text>
</comment>
<evidence type="ECO:0000259" key="6">
    <source>
        <dbReference type="Pfam" id="PF01343"/>
    </source>
</evidence>
<sequence>MFYLKRMIWPFRRKSKKRIARIVIDEPITSSTRVSVLKALKQIEDREFPALIVRIDSPGGTVGDSQEIYSAIKRLKDKGCKVISSFGNISASGGVYIGVSSDKIVANPGTITGSIGVIIRGNNLSELLDKIGIKFETVKSGVFKDILSPDKPLSEEGRILLQSLIDESYKQFTEAVAEGRNLSVEEVRKFADGRIFTGTQAKELGLVDEIGDEFYAREIAAKMVNIDPKIQPITFGKKKKKILGLIPGSKIIEKVFNNIFFEIESSNKILWLYKP</sequence>
<evidence type="ECO:0000256" key="4">
    <source>
        <dbReference type="ARBA" id="ARBA00022801"/>
    </source>
</evidence>
<dbReference type="GO" id="GO:0006508">
    <property type="term" value="P:proteolysis"/>
    <property type="evidence" value="ECO:0007669"/>
    <property type="project" value="UniProtKB-KW"/>
</dbReference>
<evidence type="ECO:0000256" key="5">
    <source>
        <dbReference type="ARBA" id="ARBA00022825"/>
    </source>
</evidence>
<name>A0A0A1ZXZ8_PROMR</name>
<evidence type="ECO:0000256" key="2">
    <source>
        <dbReference type="ARBA" id="ARBA00022490"/>
    </source>
</evidence>
<proteinExistence type="inferred from homology"/>